<keyword evidence="1" id="KW-0479">Metal-binding</keyword>
<evidence type="ECO:0000313" key="4">
    <source>
        <dbReference type="EMBL" id="VAW71995.1"/>
    </source>
</evidence>
<dbReference type="Gene3D" id="3.40.190.80">
    <property type="match status" value="1"/>
</dbReference>
<keyword evidence="3" id="KW-0460">Magnesium</keyword>
<dbReference type="GO" id="GO:0006020">
    <property type="term" value="P:inositol metabolic process"/>
    <property type="evidence" value="ECO:0007669"/>
    <property type="project" value="TreeGrafter"/>
</dbReference>
<proteinExistence type="predicted"/>
<evidence type="ECO:0000256" key="1">
    <source>
        <dbReference type="ARBA" id="ARBA00022723"/>
    </source>
</evidence>
<evidence type="ECO:0000256" key="3">
    <source>
        <dbReference type="ARBA" id="ARBA00022842"/>
    </source>
</evidence>
<gene>
    <name evidence="4" type="ORF">MNBD_GAMMA12-2997</name>
</gene>
<dbReference type="PROSITE" id="PS00630">
    <property type="entry name" value="IMP_2"/>
    <property type="match status" value="1"/>
</dbReference>
<dbReference type="PANTHER" id="PTHR20854">
    <property type="entry name" value="INOSITOL MONOPHOSPHATASE"/>
    <property type="match status" value="1"/>
</dbReference>
<dbReference type="EMBL" id="UOFL01000034">
    <property type="protein sequence ID" value="VAW71995.1"/>
    <property type="molecule type" value="Genomic_DNA"/>
</dbReference>
<dbReference type="AlphaFoldDB" id="A0A3B0XUK1"/>
<dbReference type="PRINTS" id="PR00377">
    <property type="entry name" value="IMPHPHTASES"/>
</dbReference>
<dbReference type="InterPro" id="IPR000760">
    <property type="entry name" value="Inositol_monophosphatase-like"/>
</dbReference>
<accession>A0A3B0XUK1</accession>
<dbReference type="GO" id="GO:0007165">
    <property type="term" value="P:signal transduction"/>
    <property type="evidence" value="ECO:0007669"/>
    <property type="project" value="TreeGrafter"/>
</dbReference>
<dbReference type="PANTHER" id="PTHR20854:SF4">
    <property type="entry name" value="INOSITOL-1-MONOPHOSPHATASE-RELATED"/>
    <property type="match status" value="1"/>
</dbReference>
<dbReference type="GO" id="GO:0008934">
    <property type="term" value="F:inositol monophosphate 1-phosphatase activity"/>
    <property type="evidence" value="ECO:0007669"/>
    <property type="project" value="TreeGrafter"/>
</dbReference>
<dbReference type="EC" id="3.1.3.25" evidence="4"/>
<evidence type="ECO:0000256" key="2">
    <source>
        <dbReference type="ARBA" id="ARBA00022801"/>
    </source>
</evidence>
<dbReference type="GO" id="GO:0046872">
    <property type="term" value="F:metal ion binding"/>
    <property type="evidence" value="ECO:0007669"/>
    <property type="project" value="UniProtKB-KW"/>
</dbReference>
<protein>
    <submittedName>
        <fullName evidence="4">Inositol-1-monophosphatase</fullName>
        <ecNumber evidence="4">3.1.3.25</ecNumber>
    </submittedName>
</protein>
<dbReference type="GO" id="GO:0046854">
    <property type="term" value="P:phosphatidylinositol phosphate biosynthetic process"/>
    <property type="evidence" value="ECO:0007669"/>
    <property type="project" value="InterPro"/>
</dbReference>
<keyword evidence="2 4" id="KW-0378">Hydrolase</keyword>
<dbReference type="PROSITE" id="PS00629">
    <property type="entry name" value="IMP_1"/>
    <property type="match status" value="1"/>
</dbReference>
<organism evidence="4">
    <name type="scientific">hydrothermal vent metagenome</name>
    <dbReference type="NCBI Taxonomy" id="652676"/>
    <lineage>
        <taxon>unclassified sequences</taxon>
        <taxon>metagenomes</taxon>
        <taxon>ecological metagenomes</taxon>
    </lineage>
</organism>
<dbReference type="InterPro" id="IPR020583">
    <property type="entry name" value="Inositol_monoP_metal-BS"/>
</dbReference>
<dbReference type="InterPro" id="IPR020550">
    <property type="entry name" value="Inositol_monophosphatase_CS"/>
</dbReference>
<dbReference type="SUPFAM" id="SSF56655">
    <property type="entry name" value="Carbohydrate phosphatase"/>
    <property type="match status" value="1"/>
</dbReference>
<sequence length="269" mass="29786">MTEHAVNFSSLIEKVKKAAHEILLSLSHEVVSGNKVDNKADGSLVTIADQRMQTWLHDELKKSYPEISFLGEEMTAEEHQQVLQTNNALIWCLDPLDGTTNYSNGLPFWAVSLALMDSSGVLFGVVYDPLREECFSAVKGQGAILNGKPLNCSQQAESLQHSVANIDFKRLPLALGQKLVTHVKYRSQRNMGACALEWCWLAAGRFQLYLHGGMKCWDYAAGSLILEQAGGAACTLEGDSVFNLHRENQSVVAALNEDLNQQWITYLQS</sequence>
<name>A0A3B0XUK1_9ZZZZ</name>
<reference evidence="4" key="1">
    <citation type="submission" date="2018-06" db="EMBL/GenBank/DDBJ databases">
        <authorList>
            <person name="Zhirakovskaya E."/>
        </authorList>
    </citation>
    <scope>NUCLEOTIDE SEQUENCE</scope>
</reference>
<dbReference type="Gene3D" id="3.30.540.10">
    <property type="entry name" value="Fructose-1,6-Bisphosphatase, subunit A, domain 1"/>
    <property type="match status" value="1"/>
</dbReference>
<dbReference type="Pfam" id="PF00459">
    <property type="entry name" value="Inositol_P"/>
    <property type="match status" value="1"/>
</dbReference>